<evidence type="ECO:0000259" key="11">
    <source>
        <dbReference type="Pfam" id="PF00593"/>
    </source>
</evidence>
<accession>A0ABS5W921</accession>
<evidence type="ECO:0000259" key="12">
    <source>
        <dbReference type="Pfam" id="PF07715"/>
    </source>
</evidence>
<protein>
    <submittedName>
        <fullName evidence="13">TonB-dependent receptor</fullName>
    </submittedName>
</protein>
<keyword evidence="3 8" id="KW-1134">Transmembrane beta strand</keyword>
<keyword evidence="2 8" id="KW-0813">Transport</keyword>
<keyword evidence="13" id="KW-0675">Receptor</keyword>
<keyword evidence="7 8" id="KW-0998">Cell outer membrane</keyword>
<dbReference type="InterPro" id="IPR008969">
    <property type="entry name" value="CarboxyPept-like_regulatory"/>
</dbReference>
<proteinExistence type="inferred from homology"/>
<dbReference type="Gene3D" id="2.170.130.10">
    <property type="entry name" value="TonB-dependent receptor, plug domain"/>
    <property type="match status" value="1"/>
</dbReference>
<reference evidence="14" key="2">
    <citation type="submission" date="2023-07" db="EMBL/GenBank/DDBJ databases">
        <title>Zobellia barbeyronii sp. nov., a new marine flavobacterium, isolated from green and red algae.</title>
        <authorList>
            <person name="Nedashkovskaya O.I."/>
            <person name="Otstavnykh N."/>
            <person name="Zhukova N."/>
            <person name="Guzev K."/>
            <person name="Chausova V."/>
            <person name="Tekutyeva L."/>
            <person name="Mikhailov V."/>
            <person name="Isaeva M."/>
        </authorList>
    </citation>
    <scope>NUCLEOTIDE SEQUENCE [LARGE SCALE GENOMIC DNA]</scope>
    <source>
        <strain evidence="14">KMM 6746</strain>
    </source>
</reference>
<feature type="signal peptide" evidence="10">
    <location>
        <begin position="1"/>
        <end position="20"/>
    </location>
</feature>
<keyword evidence="6 8" id="KW-0472">Membrane</keyword>
<evidence type="ECO:0000256" key="10">
    <source>
        <dbReference type="SAM" id="SignalP"/>
    </source>
</evidence>
<dbReference type="RefSeq" id="WP_214610199.1">
    <property type="nucleotide sequence ID" value="NZ_JACATN010000001.1"/>
</dbReference>
<feature type="chain" id="PRO_5045836277" evidence="10">
    <location>
        <begin position="21"/>
        <end position="1021"/>
    </location>
</feature>
<dbReference type="InterPro" id="IPR012910">
    <property type="entry name" value="Plug_dom"/>
</dbReference>
<name>A0ABS5W921_9FLAO</name>
<comment type="subcellular location">
    <subcellularLocation>
        <location evidence="1 8">Cell outer membrane</location>
        <topology evidence="1 8">Multi-pass membrane protein</topology>
    </subcellularLocation>
</comment>
<dbReference type="PROSITE" id="PS52016">
    <property type="entry name" value="TONB_DEPENDENT_REC_3"/>
    <property type="match status" value="1"/>
</dbReference>
<keyword evidence="5 9" id="KW-0798">TonB box</keyword>
<dbReference type="Pfam" id="PF13715">
    <property type="entry name" value="CarbopepD_reg_2"/>
    <property type="match status" value="1"/>
</dbReference>
<dbReference type="Gene3D" id="2.40.170.20">
    <property type="entry name" value="TonB-dependent receptor, beta-barrel domain"/>
    <property type="match status" value="1"/>
</dbReference>
<organism evidence="13 14">
    <name type="scientific">Zobellia barbeyronii</name>
    <dbReference type="NCBI Taxonomy" id="2748009"/>
    <lineage>
        <taxon>Bacteria</taxon>
        <taxon>Pseudomonadati</taxon>
        <taxon>Bacteroidota</taxon>
        <taxon>Flavobacteriia</taxon>
        <taxon>Flavobacteriales</taxon>
        <taxon>Flavobacteriaceae</taxon>
        <taxon>Zobellia</taxon>
    </lineage>
</organism>
<evidence type="ECO:0000256" key="3">
    <source>
        <dbReference type="ARBA" id="ARBA00022452"/>
    </source>
</evidence>
<dbReference type="Proteomes" id="UP000740413">
    <property type="component" value="Unassembled WGS sequence"/>
</dbReference>
<keyword evidence="14" id="KW-1185">Reference proteome</keyword>
<dbReference type="InterPro" id="IPR023997">
    <property type="entry name" value="TonB-dep_OMP_SusC/RagA_CS"/>
</dbReference>
<evidence type="ECO:0000256" key="7">
    <source>
        <dbReference type="ARBA" id="ARBA00023237"/>
    </source>
</evidence>
<evidence type="ECO:0000256" key="1">
    <source>
        <dbReference type="ARBA" id="ARBA00004571"/>
    </source>
</evidence>
<sequence>MKKVYLVLLIALGCISFSYSQVTVKGTVVSETDGMPIPSASIILKGNTQVGTSTDFDGNFSLNLSEENGTLVVSSLGFATKEIAYSGDDTINISMSVEASFLDEVVLIGYGSSRKGDLTTAIATVNNVESIASRPVSNVTEFLQGNVAGVTVMSQGGDPTASGNVVIRGLGTFANESPLTVVDGVPYYGPAINPNDIASVSVLKDAASAAIYGAQAASGVIVIQTKKGKTGKPRITVDYYGGMQEATNLPTPLTALQQSQVYNTAADNAGTPRQSAHDAEQNPYGQVNRTNWVDAIFRPAGINNANVNISGAGESMNYLTSFGYTKRDGLLEGTSSERYNFRVKSDFDLSDKIKIGENVYFSRTEAVGTNTDNPYSGTIINAIYMPSASPTRYADGSFAGVAPESLSQFAGAYGDVYNPLALLLRPTTSAPTNFLNANVFLEYNIVNGLSFKTTYSYSYTNSEYKRFQPRVPELGRSNPNNYLEQSNATTNRWVWDNQLSYKKSFGDHNLDVTAIYSSQHTDFEKLTSKGEGFSNEQAFNQYLSNASVIRNPSTEVYEDALTSAIGRVMYNYKNRYFISGSIRRDMTSRLAANNQADNFPSATVGWRLSDESFFNVGAINDLKFRASWGQIGNINSVGYYSFDVPLNTTVVTIGEDASFDDKGAFVGKQSNPDLNWEVSESINFGLDAALFNNSLSLTFDYFEKSTKGMILPGLEDLNQGTSAADVNGGEVKNNGFEISASYSNKIGDLDFTVNANTSVLDNELVNLDGYNKSGIDFIAHSDNVRGVLRPYRSEVNRALYSVYVVPQVGIFQNQAEIDAYAKDGGLIQPNAQPGDFKFTDSNDDGKIDDNDKVFYDSYQPDFTYNFGLNLNYKNFDLGMLFQGVSGVEVFNGYKFSTYNASLSGYNLDNRALDAWSSSNTGATTPRLSTKDDNQNFGLASSWYLEDASYLRMKNVTLGYTIDDRIMRTVLPGSSLRFYISAENLFTITDYTGIDPEVGGKGLDIARYPLSRTITAGLSLSL</sequence>
<evidence type="ECO:0000256" key="9">
    <source>
        <dbReference type="RuleBase" id="RU003357"/>
    </source>
</evidence>
<dbReference type="NCBIfam" id="TIGR04057">
    <property type="entry name" value="SusC_RagA_signa"/>
    <property type="match status" value="1"/>
</dbReference>
<dbReference type="InterPro" id="IPR037066">
    <property type="entry name" value="Plug_dom_sf"/>
</dbReference>
<dbReference type="InterPro" id="IPR036942">
    <property type="entry name" value="Beta-barrel_TonB_sf"/>
</dbReference>
<dbReference type="SUPFAM" id="SSF56935">
    <property type="entry name" value="Porins"/>
    <property type="match status" value="1"/>
</dbReference>
<evidence type="ECO:0000313" key="13">
    <source>
        <dbReference type="EMBL" id="MBT2159924.1"/>
    </source>
</evidence>
<reference evidence="13 14" key="1">
    <citation type="submission" date="2020-06" db="EMBL/GenBank/DDBJ databases">
        <authorList>
            <person name="Isaeva M.P."/>
            <person name="Chernysheva N.Y."/>
        </authorList>
    </citation>
    <scope>NUCLEOTIDE SEQUENCE [LARGE SCALE GENOMIC DNA]</scope>
    <source>
        <strain evidence="13 14">KMM 6746</strain>
    </source>
</reference>
<dbReference type="EMBL" id="JACATN010000001">
    <property type="protein sequence ID" value="MBT2159924.1"/>
    <property type="molecule type" value="Genomic_DNA"/>
</dbReference>
<evidence type="ECO:0000256" key="6">
    <source>
        <dbReference type="ARBA" id="ARBA00023136"/>
    </source>
</evidence>
<dbReference type="InterPro" id="IPR023996">
    <property type="entry name" value="TonB-dep_OMP_SusC/RagA"/>
</dbReference>
<dbReference type="Pfam" id="PF07715">
    <property type="entry name" value="Plug"/>
    <property type="match status" value="1"/>
</dbReference>
<feature type="domain" description="TonB-dependent receptor-like beta-barrel" evidence="11">
    <location>
        <begin position="395"/>
        <end position="757"/>
    </location>
</feature>
<evidence type="ECO:0000256" key="2">
    <source>
        <dbReference type="ARBA" id="ARBA00022448"/>
    </source>
</evidence>
<dbReference type="NCBIfam" id="TIGR04056">
    <property type="entry name" value="OMP_RagA_SusC"/>
    <property type="match status" value="1"/>
</dbReference>
<keyword evidence="10" id="KW-0732">Signal</keyword>
<dbReference type="Gene3D" id="2.60.40.1120">
    <property type="entry name" value="Carboxypeptidase-like, regulatory domain"/>
    <property type="match status" value="1"/>
</dbReference>
<dbReference type="Pfam" id="PF00593">
    <property type="entry name" value="TonB_dep_Rec_b-barrel"/>
    <property type="match status" value="1"/>
</dbReference>
<evidence type="ECO:0000256" key="5">
    <source>
        <dbReference type="ARBA" id="ARBA00023077"/>
    </source>
</evidence>
<evidence type="ECO:0000256" key="8">
    <source>
        <dbReference type="PROSITE-ProRule" id="PRU01360"/>
    </source>
</evidence>
<comment type="caution">
    <text evidence="13">The sequence shown here is derived from an EMBL/GenBank/DDBJ whole genome shotgun (WGS) entry which is preliminary data.</text>
</comment>
<dbReference type="InterPro" id="IPR000531">
    <property type="entry name" value="Beta-barrel_TonB"/>
</dbReference>
<dbReference type="InterPro" id="IPR039426">
    <property type="entry name" value="TonB-dep_rcpt-like"/>
</dbReference>
<evidence type="ECO:0000256" key="4">
    <source>
        <dbReference type="ARBA" id="ARBA00022692"/>
    </source>
</evidence>
<dbReference type="SUPFAM" id="SSF49464">
    <property type="entry name" value="Carboxypeptidase regulatory domain-like"/>
    <property type="match status" value="1"/>
</dbReference>
<feature type="domain" description="TonB-dependent receptor plug" evidence="12">
    <location>
        <begin position="120"/>
        <end position="220"/>
    </location>
</feature>
<gene>
    <name evidence="13" type="ORF">HW347_01535</name>
</gene>
<comment type="similarity">
    <text evidence="8 9">Belongs to the TonB-dependent receptor family.</text>
</comment>
<keyword evidence="4 8" id="KW-0812">Transmembrane</keyword>
<evidence type="ECO:0000313" key="14">
    <source>
        <dbReference type="Proteomes" id="UP000740413"/>
    </source>
</evidence>